<dbReference type="InterPro" id="IPR008538">
    <property type="entry name" value="Uma2"/>
</dbReference>
<accession>A0A7W9SPA5</accession>
<keyword evidence="3" id="KW-1185">Reference proteome</keyword>
<dbReference type="CDD" id="cd06260">
    <property type="entry name" value="DUF820-like"/>
    <property type="match status" value="1"/>
</dbReference>
<feature type="domain" description="Putative restriction endonuclease" evidence="1">
    <location>
        <begin position="11"/>
        <end position="178"/>
    </location>
</feature>
<evidence type="ECO:0000313" key="2">
    <source>
        <dbReference type="EMBL" id="MBB6050276.1"/>
    </source>
</evidence>
<keyword evidence="2" id="KW-0255">Endonuclease</keyword>
<dbReference type="Gene3D" id="3.90.1570.10">
    <property type="entry name" value="tt1808, chain A"/>
    <property type="match status" value="1"/>
</dbReference>
<sequence>MSTVVLENVAWETYQRLLFEVGEQARLTYDRGCLEIEMSPLLKHEAPKRLLESLVEFFCEEHELAFLSLGSTTFSREERLQGAEPDSGFILGARAEISEDYTESDPVTMYPDLVIEVDVTSPSVGKDSLYHTLGVQEIWRWRGAKLQILSRTEAGFVALTSSKVLEGAEAIRLTELVLQGQKTTQIAWRKQVRAWARGEES</sequence>
<comment type="caution">
    <text evidence="2">The sequence shown here is derived from an EMBL/GenBank/DDBJ whole genome shotgun (WGS) entry which is preliminary data.</text>
</comment>
<organism evidence="2 3">
    <name type="scientific">Armatimonas rosea</name>
    <dbReference type="NCBI Taxonomy" id="685828"/>
    <lineage>
        <taxon>Bacteria</taxon>
        <taxon>Bacillati</taxon>
        <taxon>Armatimonadota</taxon>
        <taxon>Armatimonadia</taxon>
        <taxon>Armatimonadales</taxon>
        <taxon>Armatimonadaceae</taxon>
        <taxon>Armatimonas</taxon>
    </lineage>
</organism>
<dbReference type="SUPFAM" id="SSF52980">
    <property type="entry name" value="Restriction endonuclease-like"/>
    <property type="match status" value="1"/>
</dbReference>
<proteinExistence type="predicted"/>
<gene>
    <name evidence="2" type="ORF">HNQ39_002067</name>
</gene>
<name>A0A7W9SPA5_ARMRO</name>
<dbReference type="AlphaFoldDB" id="A0A7W9SPA5"/>
<evidence type="ECO:0000259" key="1">
    <source>
        <dbReference type="Pfam" id="PF05685"/>
    </source>
</evidence>
<dbReference type="Pfam" id="PF05685">
    <property type="entry name" value="Uma2"/>
    <property type="match status" value="1"/>
</dbReference>
<dbReference type="GO" id="GO:0004519">
    <property type="term" value="F:endonuclease activity"/>
    <property type="evidence" value="ECO:0007669"/>
    <property type="project" value="UniProtKB-KW"/>
</dbReference>
<evidence type="ECO:0000313" key="3">
    <source>
        <dbReference type="Proteomes" id="UP000520814"/>
    </source>
</evidence>
<dbReference type="Proteomes" id="UP000520814">
    <property type="component" value="Unassembled WGS sequence"/>
</dbReference>
<dbReference type="PANTHER" id="PTHR47152:SF2">
    <property type="entry name" value="SLR2084 PROTEIN"/>
    <property type="match status" value="1"/>
</dbReference>
<keyword evidence="2" id="KW-0378">Hydrolase</keyword>
<reference evidence="2 3" key="1">
    <citation type="submission" date="2020-08" db="EMBL/GenBank/DDBJ databases">
        <title>Genomic Encyclopedia of Type Strains, Phase IV (KMG-IV): sequencing the most valuable type-strain genomes for metagenomic binning, comparative biology and taxonomic classification.</title>
        <authorList>
            <person name="Goeker M."/>
        </authorList>
    </citation>
    <scope>NUCLEOTIDE SEQUENCE [LARGE SCALE GENOMIC DNA]</scope>
    <source>
        <strain evidence="2 3">DSM 23562</strain>
    </source>
</reference>
<keyword evidence="2" id="KW-0540">Nuclease</keyword>
<dbReference type="RefSeq" id="WP_184194926.1">
    <property type="nucleotide sequence ID" value="NZ_JACHGW010000002.1"/>
</dbReference>
<protein>
    <submittedName>
        <fullName evidence="2">Uma2 family endonuclease</fullName>
    </submittedName>
</protein>
<dbReference type="EMBL" id="JACHGW010000002">
    <property type="protein sequence ID" value="MBB6050276.1"/>
    <property type="molecule type" value="Genomic_DNA"/>
</dbReference>
<dbReference type="PANTHER" id="PTHR47152">
    <property type="entry name" value="SLR2084 PROTEIN-RELATED"/>
    <property type="match status" value="1"/>
</dbReference>
<dbReference type="InterPro" id="IPR011335">
    <property type="entry name" value="Restrct_endonuc-II-like"/>
</dbReference>
<dbReference type="InterPro" id="IPR012296">
    <property type="entry name" value="Nuclease_put_TT1808"/>
</dbReference>